<accession>A0A3P7NAV9</accession>
<feature type="repeat" description="RCC1" evidence="2">
    <location>
        <begin position="62"/>
        <end position="116"/>
    </location>
</feature>
<dbReference type="SUPFAM" id="SSF50985">
    <property type="entry name" value="RCC1/BLIP-II"/>
    <property type="match status" value="1"/>
</dbReference>
<dbReference type="Pfam" id="PF13540">
    <property type="entry name" value="RCC1_2"/>
    <property type="match status" value="1"/>
</dbReference>
<evidence type="ECO:0000313" key="3">
    <source>
        <dbReference type="EMBL" id="VDN34113.1"/>
    </source>
</evidence>
<gene>
    <name evidence="3" type="ORF">DILT_LOCUS16426</name>
</gene>
<dbReference type="InterPro" id="IPR051210">
    <property type="entry name" value="Ub_ligase/GEF_domain"/>
</dbReference>
<evidence type="ECO:0008006" key="5">
    <source>
        <dbReference type="Google" id="ProtNLM"/>
    </source>
</evidence>
<sequence>MVASEDHQRRAELQKMAADYYRLGHGDLTHVNVPTCVKAFASQRVVQVTVGALHCLAVTDTGRVYSWGDNDHGQLGNGLTVVNKMPSVVLGLPRLPANAMGNFRIACGSSHSVAYL</sequence>
<dbReference type="Gene3D" id="2.130.10.30">
    <property type="entry name" value="Regulator of chromosome condensation 1/beta-lactamase-inhibitor protein II"/>
    <property type="match status" value="1"/>
</dbReference>
<evidence type="ECO:0000313" key="4">
    <source>
        <dbReference type="Proteomes" id="UP000281553"/>
    </source>
</evidence>
<name>A0A3P7NAV9_DIBLA</name>
<dbReference type="InterPro" id="IPR000408">
    <property type="entry name" value="Reg_chr_condens"/>
</dbReference>
<dbReference type="Proteomes" id="UP000281553">
    <property type="component" value="Unassembled WGS sequence"/>
</dbReference>
<reference evidence="3 4" key="1">
    <citation type="submission" date="2018-11" db="EMBL/GenBank/DDBJ databases">
        <authorList>
            <consortium name="Pathogen Informatics"/>
        </authorList>
    </citation>
    <scope>NUCLEOTIDE SEQUENCE [LARGE SCALE GENOMIC DNA]</scope>
</reference>
<dbReference type="OrthoDB" id="5370059at2759"/>
<dbReference type="PANTHER" id="PTHR22870:SF408">
    <property type="entry name" value="OS09G0560450 PROTEIN"/>
    <property type="match status" value="1"/>
</dbReference>
<organism evidence="3 4">
    <name type="scientific">Dibothriocephalus latus</name>
    <name type="common">Fish tapeworm</name>
    <name type="synonym">Diphyllobothrium latum</name>
    <dbReference type="NCBI Taxonomy" id="60516"/>
    <lineage>
        <taxon>Eukaryota</taxon>
        <taxon>Metazoa</taxon>
        <taxon>Spiralia</taxon>
        <taxon>Lophotrochozoa</taxon>
        <taxon>Platyhelminthes</taxon>
        <taxon>Cestoda</taxon>
        <taxon>Eucestoda</taxon>
        <taxon>Diphyllobothriidea</taxon>
        <taxon>Diphyllobothriidae</taxon>
        <taxon>Dibothriocephalus</taxon>
    </lineage>
</organism>
<dbReference type="EMBL" id="UYRU01084763">
    <property type="protein sequence ID" value="VDN34113.1"/>
    <property type="molecule type" value="Genomic_DNA"/>
</dbReference>
<keyword evidence="1" id="KW-0677">Repeat</keyword>
<dbReference type="AlphaFoldDB" id="A0A3P7NAV9"/>
<dbReference type="PANTHER" id="PTHR22870">
    <property type="entry name" value="REGULATOR OF CHROMOSOME CONDENSATION"/>
    <property type="match status" value="1"/>
</dbReference>
<dbReference type="PROSITE" id="PS50012">
    <property type="entry name" value="RCC1_3"/>
    <property type="match status" value="2"/>
</dbReference>
<evidence type="ECO:0000256" key="1">
    <source>
        <dbReference type="ARBA" id="ARBA00022737"/>
    </source>
</evidence>
<feature type="repeat" description="RCC1" evidence="2">
    <location>
        <begin position="18"/>
        <end position="61"/>
    </location>
</feature>
<evidence type="ECO:0000256" key="2">
    <source>
        <dbReference type="PROSITE-ProRule" id="PRU00235"/>
    </source>
</evidence>
<keyword evidence="4" id="KW-1185">Reference proteome</keyword>
<dbReference type="InterPro" id="IPR009091">
    <property type="entry name" value="RCC1/BLIP-II"/>
</dbReference>
<feature type="non-terminal residue" evidence="3">
    <location>
        <position position="116"/>
    </location>
</feature>
<protein>
    <recommendedName>
        <fullName evidence="5">Regulator of chromosome condensation 1/beta-lactamase-inhibitor protein II</fullName>
    </recommendedName>
</protein>
<proteinExistence type="predicted"/>